<dbReference type="InParanoid" id="A0A0D0AJP1"/>
<evidence type="ECO:0000313" key="1">
    <source>
        <dbReference type="EMBL" id="KIK42046.1"/>
    </source>
</evidence>
<gene>
    <name evidence="1" type="ORF">CY34DRAFT_12616</name>
</gene>
<sequence>MRKYRPAEVNTITQLVLKASYHFCFTTARAVDRRANEPQQTFVSDVRQSTIHESADSRQPVIKRTDNPVGGFLFEDAVHDKISNS</sequence>
<reference evidence="2" key="2">
    <citation type="submission" date="2015-01" db="EMBL/GenBank/DDBJ databases">
        <title>Evolutionary Origins and Diversification of the Mycorrhizal Mutualists.</title>
        <authorList>
            <consortium name="DOE Joint Genome Institute"/>
            <consortium name="Mycorrhizal Genomics Consortium"/>
            <person name="Kohler A."/>
            <person name="Kuo A."/>
            <person name="Nagy L.G."/>
            <person name="Floudas D."/>
            <person name="Copeland A."/>
            <person name="Barry K.W."/>
            <person name="Cichocki N."/>
            <person name="Veneault-Fourrey C."/>
            <person name="LaButti K."/>
            <person name="Lindquist E.A."/>
            <person name="Lipzen A."/>
            <person name="Lundell T."/>
            <person name="Morin E."/>
            <person name="Murat C."/>
            <person name="Riley R."/>
            <person name="Ohm R."/>
            <person name="Sun H."/>
            <person name="Tunlid A."/>
            <person name="Henrissat B."/>
            <person name="Grigoriev I.V."/>
            <person name="Hibbett D.S."/>
            <person name="Martin F."/>
        </authorList>
    </citation>
    <scope>NUCLEOTIDE SEQUENCE [LARGE SCALE GENOMIC DNA]</scope>
    <source>
        <strain evidence="2">UH-Slu-Lm8-n1</strain>
    </source>
</reference>
<keyword evidence="2" id="KW-1185">Reference proteome</keyword>
<name>A0A0D0AJP1_9AGAM</name>
<proteinExistence type="predicted"/>
<dbReference type="OrthoDB" id="2683031at2759"/>
<dbReference type="Proteomes" id="UP000054485">
    <property type="component" value="Unassembled WGS sequence"/>
</dbReference>
<reference evidence="1 2" key="1">
    <citation type="submission" date="2014-04" db="EMBL/GenBank/DDBJ databases">
        <authorList>
            <consortium name="DOE Joint Genome Institute"/>
            <person name="Kuo A."/>
            <person name="Ruytinx J."/>
            <person name="Rineau F."/>
            <person name="Colpaert J."/>
            <person name="Kohler A."/>
            <person name="Nagy L.G."/>
            <person name="Floudas D."/>
            <person name="Copeland A."/>
            <person name="Barry K.W."/>
            <person name="Cichocki N."/>
            <person name="Veneault-Fourrey C."/>
            <person name="LaButti K."/>
            <person name="Lindquist E.A."/>
            <person name="Lipzen A."/>
            <person name="Lundell T."/>
            <person name="Morin E."/>
            <person name="Murat C."/>
            <person name="Sun H."/>
            <person name="Tunlid A."/>
            <person name="Henrissat B."/>
            <person name="Grigoriev I.V."/>
            <person name="Hibbett D.S."/>
            <person name="Martin F."/>
            <person name="Nordberg H.P."/>
            <person name="Cantor M.N."/>
            <person name="Hua S.X."/>
        </authorList>
    </citation>
    <scope>NUCLEOTIDE SEQUENCE [LARGE SCALE GENOMIC DNA]</scope>
    <source>
        <strain evidence="1 2">UH-Slu-Lm8-n1</strain>
    </source>
</reference>
<dbReference type="HOGENOM" id="CLU_2514126_0_0_1"/>
<accession>A0A0D0AJP1</accession>
<evidence type="ECO:0000313" key="2">
    <source>
        <dbReference type="Proteomes" id="UP000054485"/>
    </source>
</evidence>
<dbReference type="AlphaFoldDB" id="A0A0D0AJP1"/>
<protein>
    <submittedName>
        <fullName evidence="1">Uncharacterized protein</fullName>
    </submittedName>
</protein>
<organism evidence="1 2">
    <name type="scientific">Suillus luteus UH-Slu-Lm8-n1</name>
    <dbReference type="NCBI Taxonomy" id="930992"/>
    <lineage>
        <taxon>Eukaryota</taxon>
        <taxon>Fungi</taxon>
        <taxon>Dikarya</taxon>
        <taxon>Basidiomycota</taxon>
        <taxon>Agaricomycotina</taxon>
        <taxon>Agaricomycetes</taxon>
        <taxon>Agaricomycetidae</taxon>
        <taxon>Boletales</taxon>
        <taxon>Suillineae</taxon>
        <taxon>Suillaceae</taxon>
        <taxon>Suillus</taxon>
    </lineage>
</organism>
<dbReference type="EMBL" id="KN835249">
    <property type="protein sequence ID" value="KIK42046.1"/>
    <property type="molecule type" value="Genomic_DNA"/>
</dbReference>